<dbReference type="InterPro" id="IPR000792">
    <property type="entry name" value="Tscrpt_reg_LuxR_C"/>
</dbReference>
<dbReference type="Proteomes" id="UP000094626">
    <property type="component" value="Chromosome"/>
</dbReference>
<dbReference type="CDD" id="cd06170">
    <property type="entry name" value="LuxR_C_like"/>
    <property type="match status" value="1"/>
</dbReference>
<evidence type="ECO:0000259" key="4">
    <source>
        <dbReference type="PROSITE" id="PS50043"/>
    </source>
</evidence>
<dbReference type="GO" id="GO:0006355">
    <property type="term" value="P:regulation of DNA-templated transcription"/>
    <property type="evidence" value="ECO:0007669"/>
    <property type="project" value="InterPro"/>
</dbReference>
<dbReference type="GO" id="GO:0000160">
    <property type="term" value="P:phosphorelay signal transduction system"/>
    <property type="evidence" value="ECO:0007669"/>
    <property type="project" value="InterPro"/>
</dbReference>
<feature type="compositionally biased region" description="Basic and acidic residues" evidence="3">
    <location>
        <begin position="266"/>
        <end position="277"/>
    </location>
</feature>
<dbReference type="OrthoDB" id="9814495at2"/>
<sequence length="277" mass="30254">MPASISIAITNSIIREGLRRIFTDADFEVSESVSALEELNLGLSEEEVQHILVVERELLQDNCTAIVGTMQHDHPEMRIIVLTGAFDFDEMVALYAAGAYAYFPDNVPYLSLVAILQMVSNGQKVAPPEVIDFLVSLPAATRHAAPAPAIEAFGFRDRELRVLEHLALGQPNKAISREMGINEAAVKAAVKAILRKLGVENRTQAAVMARELINRPSSLVGQEAVEGNVDIPQTSHPPQPSLFDHGSTSSDSSTRRFSGSIQTDRMIARKSRDTLLQ</sequence>
<dbReference type="InterPro" id="IPR001789">
    <property type="entry name" value="Sig_transdc_resp-reg_receiver"/>
</dbReference>
<dbReference type="InterPro" id="IPR016032">
    <property type="entry name" value="Sig_transdc_resp-reg_C-effctor"/>
</dbReference>
<feature type="domain" description="Response regulatory" evidence="5">
    <location>
        <begin position="4"/>
        <end position="120"/>
    </location>
</feature>
<dbReference type="RefSeq" id="WP_069709289.1">
    <property type="nucleotide sequence ID" value="NZ_CP017075.1"/>
</dbReference>
<feature type="region of interest" description="Disordered" evidence="3">
    <location>
        <begin position="229"/>
        <end position="277"/>
    </location>
</feature>
<dbReference type="PANTHER" id="PTHR43214:SF42">
    <property type="entry name" value="TRANSCRIPTIONAL REGULATORY PROTEIN DESR"/>
    <property type="match status" value="1"/>
</dbReference>
<dbReference type="PROSITE" id="PS50043">
    <property type="entry name" value="HTH_LUXR_2"/>
    <property type="match status" value="1"/>
</dbReference>
<reference evidence="7" key="1">
    <citation type="journal article" date="2017" name="J. Biotechnol.">
        <title>Complete genome sequence of Novosphingobium resinovorum SA1, a versatile xenobiotic-degrading bacterium capable of utilizing sulfanilic acid.</title>
        <authorList>
            <person name="Hegedus B."/>
            <person name="Kos P.B."/>
            <person name="Balint B."/>
            <person name="Maroti G."/>
            <person name="Gan H.M."/>
            <person name="Perei K."/>
            <person name="Rakhely G."/>
        </authorList>
    </citation>
    <scope>NUCLEOTIDE SEQUENCE [LARGE SCALE GENOMIC DNA]</scope>
    <source>
        <strain evidence="7">SA1</strain>
    </source>
</reference>
<gene>
    <name evidence="6" type="ORF">BES08_15135</name>
</gene>
<accession>A0A1D8A9B2</accession>
<dbReference type="EMBL" id="CP017075">
    <property type="protein sequence ID" value="AOR78714.1"/>
    <property type="molecule type" value="Genomic_DNA"/>
</dbReference>
<feature type="compositionally biased region" description="Low complexity" evidence="3">
    <location>
        <begin position="241"/>
        <end position="260"/>
    </location>
</feature>
<name>A0A1D8A9B2_9SPHN</name>
<dbReference type="PROSITE" id="PS50110">
    <property type="entry name" value="RESPONSE_REGULATORY"/>
    <property type="match status" value="1"/>
</dbReference>
<organism evidence="6 7">
    <name type="scientific">Novosphingobium resinovorum</name>
    <dbReference type="NCBI Taxonomy" id="158500"/>
    <lineage>
        <taxon>Bacteria</taxon>
        <taxon>Pseudomonadati</taxon>
        <taxon>Pseudomonadota</taxon>
        <taxon>Alphaproteobacteria</taxon>
        <taxon>Sphingomonadales</taxon>
        <taxon>Sphingomonadaceae</taxon>
        <taxon>Novosphingobium</taxon>
    </lineage>
</organism>
<evidence type="ECO:0000313" key="7">
    <source>
        <dbReference type="Proteomes" id="UP000094626"/>
    </source>
</evidence>
<dbReference type="InterPro" id="IPR011006">
    <property type="entry name" value="CheY-like_superfamily"/>
</dbReference>
<dbReference type="SUPFAM" id="SSF52172">
    <property type="entry name" value="CheY-like"/>
    <property type="match status" value="1"/>
</dbReference>
<proteinExistence type="predicted"/>
<dbReference type="KEGG" id="nre:BES08_15135"/>
<feature type="domain" description="HTH luxR-type" evidence="4">
    <location>
        <begin position="148"/>
        <end position="213"/>
    </location>
</feature>
<dbReference type="InterPro" id="IPR039420">
    <property type="entry name" value="WalR-like"/>
</dbReference>
<dbReference type="Gene3D" id="3.40.50.2300">
    <property type="match status" value="1"/>
</dbReference>
<dbReference type="Pfam" id="PF00196">
    <property type="entry name" value="GerE"/>
    <property type="match status" value="1"/>
</dbReference>
<evidence type="ECO:0000256" key="3">
    <source>
        <dbReference type="SAM" id="MobiDB-lite"/>
    </source>
</evidence>
<dbReference type="SUPFAM" id="SSF46894">
    <property type="entry name" value="C-terminal effector domain of the bipartite response regulators"/>
    <property type="match status" value="1"/>
</dbReference>
<keyword evidence="1" id="KW-0238">DNA-binding</keyword>
<evidence type="ECO:0000259" key="5">
    <source>
        <dbReference type="PROSITE" id="PS50110"/>
    </source>
</evidence>
<comment type="caution">
    <text evidence="2">Lacks conserved residue(s) required for the propagation of feature annotation.</text>
</comment>
<dbReference type="PANTHER" id="PTHR43214">
    <property type="entry name" value="TWO-COMPONENT RESPONSE REGULATOR"/>
    <property type="match status" value="1"/>
</dbReference>
<evidence type="ECO:0000256" key="2">
    <source>
        <dbReference type="PROSITE-ProRule" id="PRU00169"/>
    </source>
</evidence>
<dbReference type="SMART" id="SM00421">
    <property type="entry name" value="HTH_LUXR"/>
    <property type="match status" value="1"/>
</dbReference>
<dbReference type="AlphaFoldDB" id="A0A1D8A9B2"/>
<evidence type="ECO:0000256" key="1">
    <source>
        <dbReference type="ARBA" id="ARBA00023125"/>
    </source>
</evidence>
<dbReference type="GO" id="GO:0003677">
    <property type="term" value="F:DNA binding"/>
    <property type="evidence" value="ECO:0007669"/>
    <property type="project" value="UniProtKB-KW"/>
</dbReference>
<keyword evidence="7" id="KW-1185">Reference proteome</keyword>
<evidence type="ECO:0000313" key="6">
    <source>
        <dbReference type="EMBL" id="AOR78714.1"/>
    </source>
</evidence>
<protein>
    <submittedName>
        <fullName evidence="6">Helix-turn-helix transcriptional regulator</fullName>
    </submittedName>
</protein>